<dbReference type="GO" id="GO:0003677">
    <property type="term" value="F:DNA binding"/>
    <property type="evidence" value="ECO:0007669"/>
    <property type="project" value="InterPro"/>
</dbReference>
<dbReference type="RefSeq" id="WP_154619443.1">
    <property type="nucleotide sequence ID" value="NZ_VUNL01000001.1"/>
</dbReference>
<dbReference type="Pfam" id="PF13408">
    <property type="entry name" value="Zn_ribbon_recom"/>
    <property type="match status" value="2"/>
</dbReference>
<keyword evidence="4" id="KW-1185">Reference proteome</keyword>
<feature type="domain" description="Recombinase" evidence="2">
    <location>
        <begin position="175"/>
        <end position="299"/>
    </location>
</feature>
<dbReference type="CDD" id="cd00338">
    <property type="entry name" value="Ser_Recombinase"/>
    <property type="match status" value="1"/>
</dbReference>
<evidence type="ECO:0000313" key="4">
    <source>
        <dbReference type="Proteomes" id="UP000430222"/>
    </source>
</evidence>
<dbReference type="InterPro" id="IPR050639">
    <property type="entry name" value="SSR_resolvase"/>
</dbReference>
<dbReference type="PROSITE" id="PS51736">
    <property type="entry name" value="RECOMBINASES_3"/>
    <property type="match status" value="1"/>
</dbReference>
<dbReference type="InterPro" id="IPR038109">
    <property type="entry name" value="DNA_bind_recomb_sf"/>
</dbReference>
<dbReference type="InterPro" id="IPR025827">
    <property type="entry name" value="Zn_ribbon_recom_dom"/>
</dbReference>
<dbReference type="Pfam" id="PF07508">
    <property type="entry name" value="Recombinase"/>
    <property type="match status" value="1"/>
</dbReference>
<dbReference type="SMART" id="SM00857">
    <property type="entry name" value="Resolvase"/>
    <property type="match status" value="1"/>
</dbReference>
<dbReference type="PANTHER" id="PTHR30461:SF23">
    <property type="entry name" value="DNA RECOMBINASE-RELATED"/>
    <property type="match status" value="1"/>
</dbReference>
<protein>
    <submittedName>
        <fullName evidence="3">Recombinase family protein</fullName>
    </submittedName>
</protein>
<evidence type="ECO:0000259" key="1">
    <source>
        <dbReference type="PROSITE" id="PS51736"/>
    </source>
</evidence>
<dbReference type="InterPro" id="IPR036162">
    <property type="entry name" value="Resolvase-like_N_sf"/>
</dbReference>
<sequence length="591" mass="68194">MKKIERIEPQIPQIKRKKRVAAYARVSAESDRLDHSLSAQVSYYSHLIQKNPEWEYAGVYADSFISGTSIEKRSEFQQMIADCEAGKINLILTKSISRFARNTVDLLSTVRHLKVIGVEVRFEKENISSTSSSGEIMLSILASFAQEESINISNNVKWGVRKRFEQGIPHGHFQVYGYRWEGNQLVIVPDEAAVVKRIFQNFLDGKSRWETKKEFAAEGITTRAGNKWVDYTIKQVLTNIIYTGTLMMQKYYAENPLSHKLVKNAGELPKYIVDNHHEAIIDKETFCYVQQEMARRKALGPLANKSINKSCFTTKIKCPVCGCNYERHTRKEGKSRAYWVCGSIHKKGIKCSVGGSINHEGLKRVCAKVLGLDEFDEKTFTERVEMLMVPSRNIIEFHMKDGSIITESCPNTGRKDRWTDEERARFSEWRKNHPEGKGATIFTGKIKCIKCGCNFKKRTRPSQLLPEGKALYWCCSEKTKCDTIGLREDLLKPFIAEVLSIPEFDELIFKQEIERIEVISATELAFVFYNGKRIERTWKIPKRVGKPWTDEQRAKIMASCKTRYTPEVRKRMGESIRRAYARKRAEKWQKQ</sequence>
<comment type="caution">
    <text evidence="3">The sequence shown here is derived from an EMBL/GenBank/DDBJ whole genome shotgun (WGS) entry which is preliminary data.</text>
</comment>
<dbReference type="Proteomes" id="UP000430222">
    <property type="component" value="Unassembled WGS sequence"/>
</dbReference>
<dbReference type="PANTHER" id="PTHR30461">
    <property type="entry name" value="DNA-INVERTASE FROM LAMBDOID PROPHAGE"/>
    <property type="match status" value="1"/>
</dbReference>
<dbReference type="PROSITE" id="PS51737">
    <property type="entry name" value="RECOMBINASE_DNA_BIND"/>
    <property type="match status" value="1"/>
</dbReference>
<evidence type="ECO:0000259" key="2">
    <source>
        <dbReference type="PROSITE" id="PS51737"/>
    </source>
</evidence>
<dbReference type="InterPro" id="IPR011109">
    <property type="entry name" value="DNA_bind_recombinase_dom"/>
</dbReference>
<dbReference type="SUPFAM" id="SSF53041">
    <property type="entry name" value="Resolvase-like"/>
    <property type="match status" value="1"/>
</dbReference>
<dbReference type="Gene3D" id="3.40.50.1390">
    <property type="entry name" value="Resolvase, N-terminal catalytic domain"/>
    <property type="match status" value="1"/>
</dbReference>
<dbReference type="GO" id="GO:0000150">
    <property type="term" value="F:DNA strand exchange activity"/>
    <property type="evidence" value="ECO:0007669"/>
    <property type="project" value="InterPro"/>
</dbReference>
<dbReference type="EMBL" id="VUNL01000001">
    <property type="protein sequence ID" value="MSV23685.1"/>
    <property type="molecule type" value="Genomic_DNA"/>
</dbReference>
<dbReference type="InterPro" id="IPR006119">
    <property type="entry name" value="Resolv_N"/>
</dbReference>
<dbReference type="Gene3D" id="3.90.1750.20">
    <property type="entry name" value="Putative Large Serine Recombinase, Chain B, Domain 2"/>
    <property type="match status" value="1"/>
</dbReference>
<feature type="domain" description="Resolvase/invertase-type recombinase catalytic" evidence="1">
    <location>
        <begin position="19"/>
        <end position="167"/>
    </location>
</feature>
<name>A0A6I2UTI1_9FIRM</name>
<evidence type="ECO:0000313" key="3">
    <source>
        <dbReference type="EMBL" id="MSV23685.1"/>
    </source>
</evidence>
<proteinExistence type="predicted"/>
<dbReference type="AlphaFoldDB" id="A0A6I2UTI1"/>
<dbReference type="Pfam" id="PF00239">
    <property type="entry name" value="Resolvase"/>
    <property type="match status" value="1"/>
</dbReference>
<gene>
    <name evidence="3" type="ORF">FYJ78_00460</name>
</gene>
<reference evidence="3 4" key="1">
    <citation type="submission" date="2019-08" db="EMBL/GenBank/DDBJ databases">
        <title>In-depth cultivation of the pig gut microbiome towards novel bacterial diversity and tailored functional studies.</title>
        <authorList>
            <person name="Wylensek D."/>
            <person name="Hitch T.C.A."/>
            <person name="Clavel T."/>
        </authorList>
    </citation>
    <scope>NUCLEOTIDE SEQUENCE [LARGE SCALE GENOMIC DNA]</scope>
    <source>
        <strain evidence="4">WCA-380-WT-3B3</strain>
    </source>
</reference>
<accession>A0A6I2UTI1</accession>
<organism evidence="3 4">
    <name type="scientific">Selenomonas montiformis</name>
    <dbReference type="NCBI Taxonomy" id="2652285"/>
    <lineage>
        <taxon>Bacteria</taxon>
        <taxon>Bacillati</taxon>
        <taxon>Bacillota</taxon>
        <taxon>Negativicutes</taxon>
        <taxon>Selenomonadales</taxon>
        <taxon>Selenomonadaceae</taxon>
        <taxon>Selenomonas</taxon>
    </lineage>
</organism>